<protein>
    <submittedName>
        <fullName evidence="1">Uncharacterized protein</fullName>
    </submittedName>
</protein>
<organism evidence="1 2">
    <name type="scientific">Emericellopsis atlantica</name>
    <dbReference type="NCBI Taxonomy" id="2614577"/>
    <lineage>
        <taxon>Eukaryota</taxon>
        <taxon>Fungi</taxon>
        <taxon>Dikarya</taxon>
        <taxon>Ascomycota</taxon>
        <taxon>Pezizomycotina</taxon>
        <taxon>Sordariomycetes</taxon>
        <taxon>Hypocreomycetidae</taxon>
        <taxon>Hypocreales</taxon>
        <taxon>Bionectriaceae</taxon>
        <taxon>Emericellopsis</taxon>
    </lineage>
</organism>
<dbReference type="RefSeq" id="XP_046115419.1">
    <property type="nucleotide sequence ID" value="XM_046258649.1"/>
</dbReference>
<dbReference type="AlphaFoldDB" id="A0A9P7ZH65"/>
<keyword evidence="2" id="KW-1185">Reference proteome</keyword>
<proteinExistence type="predicted"/>
<name>A0A9P7ZH65_9HYPO</name>
<evidence type="ECO:0000313" key="1">
    <source>
        <dbReference type="EMBL" id="KAG9251495.1"/>
    </source>
</evidence>
<dbReference type="Proteomes" id="UP000887229">
    <property type="component" value="Unassembled WGS sequence"/>
</dbReference>
<evidence type="ECO:0000313" key="2">
    <source>
        <dbReference type="Proteomes" id="UP000887229"/>
    </source>
</evidence>
<dbReference type="GeneID" id="70289552"/>
<dbReference type="EMBL" id="MU251267">
    <property type="protein sequence ID" value="KAG9251495.1"/>
    <property type="molecule type" value="Genomic_DNA"/>
</dbReference>
<reference evidence="1" key="1">
    <citation type="journal article" date="2021" name="IMA Fungus">
        <title>Genomic characterization of three marine fungi, including Emericellopsis atlantica sp. nov. with signatures of a generalist lifestyle and marine biomass degradation.</title>
        <authorList>
            <person name="Hagestad O.C."/>
            <person name="Hou L."/>
            <person name="Andersen J.H."/>
            <person name="Hansen E.H."/>
            <person name="Altermark B."/>
            <person name="Li C."/>
            <person name="Kuhnert E."/>
            <person name="Cox R.J."/>
            <person name="Crous P.W."/>
            <person name="Spatafora J.W."/>
            <person name="Lail K."/>
            <person name="Amirebrahimi M."/>
            <person name="Lipzen A."/>
            <person name="Pangilinan J."/>
            <person name="Andreopoulos W."/>
            <person name="Hayes R.D."/>
            <person name="Ng V."/>
            <person name="Grigoriev I.V."/>
            <person name="Jackson S.A."/>
            <person name="Sutton T.D.S."/>
            <person name="Dobson A.D.W."/>
            <person name="Rama T."/>
        </authorList>
    </citation>
    <scope>NUCLEOTIDE SEQUENCE</scope>
    <source>
        <strain evidence="1">TS7</strain>
    </source>
</reference>
<comment type="caution">
    <text evidence="1">The sequence shown here is derived from an EMBL/GenBank/DDBJ whole genome shotgun (WGS) entry which is preliminary data.</text>
</comment>
<accession>A0A9P7ZH65</accession>
<dbReference type="OrthoDB" id="7464126at2759"/>
<gene>
    <name evidence="1" type="ORF">F5Z01DRAFT_267855</name>
</gene>
<sequence>MIFTAQLQQEHQLRKGRGVAARLISVLQSVQAFSSIVDTLVSSKPDIAALVWGSVKLALLVRIRAGP</sequence>